<evidence type="ECO:0000313" key="1">
    <source>
        <dbReference type="EMBL" id="KAJ5211431.1"/>
    </source>
</evidence>
<proteinExistence type="predicted"/>
<organism evidence="1 2">
    <name type="scientific">Penicillium cinerascens</name>
    <dbReference type="NCBI Taxonomy" id="70096"/>
    <lineage>
        <taxon>Eukaryota</taxon>
        <taxon>Fungi</taxon>
        <taxon>Dikarya</taxon>
        <taxon>Ascomycota</taxon>
        <taxon>Pezizomycotina</taxon>
        <taxon>Eurotiomycetes</taxon>
        <taxon>Eurotiomycetidae</taxon>
        <taxon>Eurotiales</taxon>
        <taxon>Aspergillaceae</taxon>
        <taxon>Penicillium</taxon>
    </lineage>
</organism>
<dbReference type="Proteomes" id="UP001150904">
    <property type="component" value="Unassembled WGS sequence"/>
</dbReference>
<protein>
    <submittedName>
        <fullName evidence="1">Uncharacterized protein</fullName>
    </submittedName>
</protein>
<keyword evidence="2" id="KW-1185">Reference proteome</keyword>
<name>A0A9W9T6T3_9EURO</name>
<accession>A0A9W9T6T3</accession>
<comment type="caution">
    <text evidence="1">The sequence shown here is derived from an EMBL/GenBank/DDBJ whole genome shotgun (WGS) entry which is preliminary data.</text>
</comment>
<reference evidence="1" key="1">
    <citation type="submission" date="2022-12" db="EMBL/GenBank/DDBJ databases">
        <authorList>
            <person name="Petersen C."/>
        </authorList>
    </citation>
    <scope>NUCLEOTIDE SEQUENCE</scope>
    <source>
        <strain evidence="1">IBT 15544</strain>
    </source>
</reference>
<dbReference type="EMBL" id="JAPQKR010000008">
    <property type="protein sequence ID" value="KAJ5211431.1"/>
    <property type="molecule type" value="Genomic_DNA"/>
</dbReference>
<evidence type="ECO:0000313" key="2">
    <source>
        <dbReference type="Proteomes" id="UP001150904"/>
    </source>
</evidence>
<dbReference type="RefSeq" id="XP_058309601.1">
    <property type="nucleotide sequence ID" value="XM_058450139.1"/>
</dbReference>
<gene>
    <name evidence="1" type="ORF">N7498_003077</name>
</gene>
<dbReference type="GeneID" id="83177440"/>
<reference evidence="1" key="2">
    <citation type="journal article" date="2023" name="IMA Fungus">
        <title>Comparative genomic study of the Penicillium genus elucidates a diverse pangenome and 15 lateral gene transfer events.</title>
        <authorList>
            <person name="Petersen C."/>
            <person name="Sorensen T."/>
            <person name="Nielsen M.R."/>
            <person name="Sondergaard T.E."/>
            <person name="Sorensen J.L."/>
            <person name="Fitzpatrick D.A."/>
            <person name="Frisvad J.C."/>
            <person name="Nielsen K.L."/>
        </authorList>
    </citation>
    <scope>NUCLEOTIDE SEQUENCE</scope>
    <source>
        <strain evidence="1">IBT 15544</strain>
    </source>
</reference>
<dbReference type="AlphaFoldDB" id="A0A9W9T6T3"/>
<sequence>MVTPSLHPEGWVKTVVRTNGSPDVEAAVVVLGVGVMSEVEVDEVELDKDDERRDVGDAVVLLVALTPEVVTPMVSS</sequence>